<dbReference type="PROSITE" id="PS50088">
    <property type="entry name" value="ANK_REPEAT"/>
    <property type="match status" value="4"/>
</dbReference>
<protein>
    <recommendedName>
        <fullName evidence="6">26S proteasome non-ATPase regulatory subunit 10</fullName>
    </recommendedName>
</protein>
<dbReference type="PANTHER" id="PTHR24180:SF45">
    <property type="entry name" value="POLY [ADP-RIBOSE] POLYMERASE TANKYRASE"/>
    <property type="match status" value="1"/>
</dbReference>
<evidence type="ECO:0000313" key="4">
    <source>
        <dbReference type="EMBL" id="TMW68597.1"/>
    </source>
</evidence>
<dbReference type="AlphaFoldDB" id="A0A8K1FR42"/>
<evidence type="ECO:0000256" key="1">
    <source>
        <dbReference type="ARBA" id="ARBA00022737"/>
    </source>
</evidence>
<dbReference type="PANTHER" id="PTHR24180">
    <property type="entry name" value="CYCLIN-DEPENDENT KINASE INHIBITOR 2C-RELATED"/>
    <property type="match status" value="1"/>
</dbReference>
<dbReference type="PROSITE" id="PS50297">
    <property type="entry name" value="ANK_REP_REGION"/>
    <property type="match status" value="4"/>
</dbReference>
<dbReference type="InterPro" id="IPR002110">
    <property type="entry name" value="Ankyrin_rpt"/>
</dbReference>
<feature type="repeat" description="ANK" evidence="3">
    <location>
        <begin position="129"/>
        <end position="162"/>
    </location>
</feature>
<evidence type="ECO:0008006" key="6">
    <source>
        <dbReference type="Google" id="ProtNLM"/>
    </source>
</evidence>
<sequence>MDVREAVIKANVVKLQQLLDAGVNLDAKDEDERTPLHWAAGNGSVDVVEYLVEHAKARVNVQDDAGWTPLMSAASAGHSDVVSFLLSRGADANVPNENDQLPLHYHKGRQQIAELLLDYTKDINHADHLGNTPLMRALGGSPSREVIALLIDHGARLSAKDKAGNTALHLALMEGYEDIARYLIDNGADPMAKNRENVRCLDLARPAFRAEMQTLKPAK</sequence>
<dbReference type="InterPro" id="IPR051637">
    <property type="entry name" value="Ank_repeat_dom-contain_49"/>
</dbReference>
<accession>A0A8K1FR42</accession>
<proteinExistence type="predicted"/>
<evidence type="ECO:0000256" key="3">
    <source>
        <dbReference type="PROSITE-ProRule" id="PRU00023"/>
    </source>
</evidence>
<reference evidence="4" key="1">
    <citation type="submission" date="2019-03" db="EMBL/GenBank/DDBJ databases">
        <title>Long read genome sequence of the mycoparasitic Pythium oligandrum ATCC 38472 isolated from sugarbeet rhizosphere.</title>
        <authorList>
            <person name="Gaulin E."/>
        </authorList>
    </citation>
    <scope>NUCLEOTIDE SEQUENCE</scope>
    <source>
        <strain evidence="4">ATCC 38472_TT</strain>
    </source>
</reference>
<dbReference type="OrthoDB" id="59416at2759"/>
<feature type="repeat" description="ANK" evidence="3">
    <location>
        <begin position="163"/>
        <end position="195"/>
    </location>
</feature>
<dbReference type="PRINTS" id="PR01415">
    <property type="entry name" value="ANKYRIN"/>
</dbReference>
<keyword evidence="2 3" id="KW-0040">ANK repeat</keyword>
<feature type="repeat" description="ANK" evidence="3">
    <location>
        <begin position="31"/>
        <end position="54"/>
    </location>
</feature>
<dbReference type="SMART" id="SM00248">
    <property type="entry name" value="ANK"/>
    <property type="match status" value="5"/>
</dbReference>
<keyword evidence="5" id="KW-1185">Reference proteome</keyword>
<dbReference type="EMBL" id="SPLM01000002">
    <property type="protein sequence ID" value="TMW68597.1"/>
    <property type="molecule type" value="Genomic_DNA"/>
</dbReference>
<comment type="caution">
    <text evidence="4">The sequence shown here is derived from an EMBL/GenBank/DDBJ whole genome shotgun (WGS) entry which is preliminary data.</text>
</comment>
<dbReference type="Proteomes" id="UP000794436">
    <property type="component" value="Unassembled WGS sequence"/>
</dbReference>
<gene>
    <name evidence="4" type="ORF">Poli38472_006065</name>
</gene>
<dbReference type="Pfam" id="PF12796">
    <property type="entry name" value="Ank_2"/>
    <property type="match status" value="2"/>
</dbReference>
<dbReference type="SUPFAM" id="SSF48403">
    <property type="entry name" value="Ankyrin repeat"/>
    <property type="match status" value="1"/>
</dbReference>
<feature type="repeat" description="ANK" evidence="3">
    <location>
        <begin position="65"/>
        <end position="97"/>
    </location>
</feature>
<name>A0A8K1FR42_PYTOL</name>
<organism evidence="4 5">
    <name type="scientific">Pythium oligandrum</name>
    <name type="common">Mycoparasitic fungus</name>
    <dbReference type="NCBI Taxonomy" id="41045"/>
    <lineage>
        <taxon>Eukaryota</taxon>
        <taxon>Sar</taxon>
        <taxon>Stramenopiles</taxon>
        <taxon>Oomycota</taxon>
        <taxon>Peronosporomycetes</taxon>
        <taxon>Pythiales</taxon>
        <taxon>Pythiaceae</taxon>
        <taxon>Pythium</taxon>
    </lineage>
</organism>
<keyword evidence="1" id="KW-0677">Repeat</keyword>
<dbReference type="Gene3D" id="1.25.40.20">
    <property type="entry name" value="Ankyrin repeat-containing domain"/>
    <property type="match status" value="3"/>
</dbReference>
<dbReference type="InterPro" id="IPR036770">
    <property type="entry name" value="Ankyrin_rpt-contain_sf"/>
</dbReference>
<evidence type="ECO:0000313" key="5">
    <source>
        <dbReference type="Proteomes" id="UP000794436"/>
    </source>
</evidence>
<evidence type="ECO:0000256" key="2">
    <source>
        <dbReference type="ARBA" id="ARBA00023043"/>
    </source>
</evidence>